<organism evidence="4 5">
    <name type="scientific">Mycena rosella</name>
    <name type="common">Pink bonnet</name>
    <name type="synonym">Agaricus rosellus</name>
    <dbReference type="NCBI Taxonomy" id="1033263"/>
    <lineage>
        <taxon>Eukaryota</taxon>
        <taxon>Fungi</taxon>
        <taxon>Dikarya</taxon>
        <taxon>Basidiomycota</taxon>
        <taxon>Agaricomycotina</taxon>
        <taxon>Agaricomycetes</taxon>
        <taxon>Agaricomycetidae</taxon>
        <taxon>Agaricales</taxon>
        <taxon>Marasmiineae</taxon>
        <taxon>Mycenaceae</taxon>
        <taxon>Mycena</taxon>
    </lineage>
</organism>
<evidence type="ECO:0000313" key="4">
    <source>
        <dbReference type="EMBL" id="KAJ7695775.1"/>
    </source>
</evidence>
<evidence type="ECO:0000313" key="5">
    <source>
        <dbReference type="Proteomes" id="UP001221757"/>
    </source>
</evidence>
<dbReference type="PANTHER" id="PTHR43976">
    <property type="entry name" value="SHORT CHAIN DEHYDROGENASE"/>
    <property type="match status" value="1"/>
</dbReference>
<dbReference type="SUPFAM" id="SSF51735">
    <property type="entry name" value="NAD(P)-binding Rossmann-fold domains"/>
    <property type="match status" value="1"/>
</dbReference>
<dbReference type="Gene3D" id="3.40.50.720">
    <property type="entry name" value="NAD(P)-binding Rossmann-like Domain"/>
    <property type="match status" value="1"/>
</dbReference>
<keyword evidence="2" id="KW-0560">Oxidoreductase</keyword>
<dbReference type="Proteomes" id="UP001221757">
    <property type="component" value="Unassembled WGS sequence"/>
</dbReference>
<dbReference type="GO" id="GO:0016491">
    <property type="term" value="F:oxidoreductase activity"/>
    <property type="evidence" value="ECO:0007669"/>
    <property type="project" value="UniProtKB-KW"/>
</dbReference>
<keyword evidence="5" id="KW-1185">Reference proteome</keyword>
<dbReference type="AlphaFoldDB" id="A0AAD7DNV0"/>
<dbReference type="PRINTS" id="PR00080">
    <property type="entry name" value="SDRFAMILY"/>
</dbReference>
<reference evidence="4" key="1">
    <citation type="submission" date="2023-03" db="EMBL/GenBank/DDBJ databases">
        <title>Massive genome expansion in bonnet fungi (Mycena s.s.) driven by repeated elements and novel gene families across ecological guilds.</title>
        <authorList>
            <consortium name="Lawrence Berkeley National Laboratory"/>
            <person name="Harder C.B."/>
            <person name="Miyauchi S."/>
            <person name="Viragh M."/>
            <person name="Kuo A."/>
            <person name="Thoen E."/>
            <person name="Andreopoulos B."/>
            <person name="Lu D."/>
            <person name="Skrede I."/>
            <person name="Drula E."/>
            <person name="Henrissat B."/>
            <person name="Morin E."/>
            <person name="Kohler A."/>
            <person name="Barry K."/>
            <person name="LaButti K."/>
            <person name="Morin E."/>
            <person name="Salamov A."/>
            <person name="Lipzen A."/>
            <person name="Mereny Z."/>
            <person name="Hegedus B."/>
            <person name="Baldrian P."/>
            <person name="Stursova M."/>
            <person name="Weitz H."/>
            <person name="Taylor A."/>
            <person name="Grigoriev I.V."/>
            <person name="Nagy L.G."/>
            <person name="Martin F."/>
            <person name="Kauserud H."/>
        </authorList>
    </citation>
    <scope>NUCLEOTIDE SEQUENCE</scope>
    <source>
        <strain evidence="4">CBHHK067</strain>
    </source>
</reference>
<dbReference type="InterPro" id="IPR002347">
    <property type="entry name" value="SDR_fam"/>
</dbReference>
<comment type="similarity">
    <text evidence="1 3">Belongs to the short-chain dehydrogenases/reductases (SDR) family.</text>
</comment>
<dbReference type="Pfam" id="PF00106">
    <property type="entry name" value="adh_short"/>
    <property type="match status" value="1"/>
</dbReference>
<dbReference type="EMBL" id="JARKIE010000037">
    <property type="protein sequence ID" value="KAJ7695775.1"/>
    <property type="molecule type" value="Genomic_DNA"/>
</dbReference>
<dbReference type="PANTHER" id="PTHR43976:SF16">
    <property type="entry name" value="SHORT-CHAIN DEHYDROGENASE_REDUCTASE FAMILY PROTEIN"/>
    <property type="match status" value="1"/>
</dbReference>
<evidence type="ECO:0000256" key="3">
    <source>
        <dbReference type="RuleBase" id="RU000363"/>
    </source>
</evidence>
<proteinExistence type="inferred from homology"/>
<protein>
    <submittedName>
        <fullName evidence="4">NAD(P)-binding protein</fullName>
    </submittedName>
</protein>
<accession>A0AAD7DNV0</accession>
<dbReference type="InterPro" id="IPR036291">
    <property type="entry name" value="NAD(P)-bd_dom_sf"/>
</dbReference>
<name>A0AAD7DNV0_MYCRO</name>
<comment type="caution">
    <text evidence="4">The sequence shown here is derived from an EMBL/GenBank/DDBJ whole genome shotgun (WGS) entry which is preliminary data.</text>
</comment>
<sequence length="287" mass="31622">MAPRIWFITGASSGFGLLMAKKALENGDKVVATLRQPEAISDFAAKYDKERLIVVRLDVTRREEIAAAFTAAKEAFGRIDIVFNNAGFGILGEIESTTEEVARSLFEVNFWGAMNVARQAVSFFREENTPSGGLLINMSSMFGIDAPPAAGFYAAALATLEAATDSLAKELDPAWNIKVVLVCPGWYKTELVYKVKPEDIHPAYVGKDALASIQMRKIAAELFTGRSPLLGDPAKLIDKFYELSKLENPPYRLAFGDDAKQCFQNKWTALKSDLESSEEWSKGLKFT</sequence>
<dbReference type="InterPro" id="IPR051911">
    <property type="entry name" value="SDR_oxidoreductase"/>
</dbReference>
<gene>
    <name evidence="4" type="ORF">B0H17DRAFT_1198545</name>
</gene>
<dbReference type="PRINTS" id="PR00081">
    <property type="entry name" value="GDHRDH"/>
</dbReference>
<evidence type="ECO:0000256" key="1">
    <source>
        <dbReference type="ARBA" id="ARBA00006484"/>
    </source>
</evidence>
<evidence type="ECO:0000256" key="2">
    <source>
        <dbReference type="ARBA" id="ARBA00023002"/>
    </source>
</evidence>